<dbReference type="Pfam" id="PF04170">
    <property type="entry name" value="NlpE"/>
    <property type="match status" value="1"/>
</dbReference>
<dbReference type="AlphaFoldDB" id="A0A1I1KJ43"/>
<dbReference type="InterPro" id="IPR007298">
    <property type="entry name" value="Cu-R_lipoprotein_NlpE"/>
</dbReference>
<keyword evidence="3" id="KW-1185">Reference proteome</keyword>
<dbReference type="PROSITE" id="PS51257">
    <property type="entry name" value="PROKAR_LIPOPROTEIN"/>
    <property type="match status" value="1"/>
</dbReference>
<evidence type="ECO:0000313" key="2">
    <source>
        <dbReference type="EMBL" id="SFC58698.1"/>
    </source>
</evidence>
<dbReference type="Proteomes" id="UP000199046">
    <property type="component" value="Unassembled WGS sequence"/>
</dbReference>
<feature type="region of interest" description="Disordered" evidence="1">
    <location>
        <begin position="123"/>
        <end position="168"/>
    </location>
</feature>
<sequence length="168" mass="18599">MKVLTPLLAMMTVLMGVTGCTSTPPTEVHAVRALERFEGTLPCPDCRGVATDLVIRRDPITGAPDNFYLHEVRIDAPGGQRVNTSWGQWRIEHDLFDEHNHRYRLTPEIGDERLMLIRSDGALQPVGSEGRPLTDDKSDPALLKPMTPDLSMTTTPSSQEKPVRNAGE</sequence>
<dbReference type="Gene3D" id="2.40.128.640">
    <property type="match status" value="1"/>
</dbReference>
<organism evidence="2 3">
    <name type="scientific">Kushneria avicenniae</name>
    <dbReference type="NCBI Taxonomy" id="402385"/>
    <lineage>
        <taxon>Bacteria</taxon>
        <taxon>Pseudomonadati</taxon>
        <taxon>Pseudomonadota</taxon>
        <taxon>Gammaproteobacteria</taxon>
        <taxon>Oceanospirillales</taxon>
        <taxon>Halomonadaceae</taxon>
        <taxon>Kushneria</taxon>
    </lineage>
</organism>
<dbReference type="EMBL" id="FOLY01000004">
    <property type="protein sequence ID" value="SFC58698.1"/>
    <property type="molecule type" value="Genomic_DNA"/>
</dbReference>
<gene>
    <name evidence="2" type="ORF">SAMN05421848_1889</name>
</gene>
<feature type="compositionally biased region" description="Polar residues" evidence="1">
    <location>
        <begin position="150"/>
        <end position="160"/>
    </location>
</feature>
<proteinExistence type="predicted"/>
<protein>
    <submittedName>
        <fullName evidence="2">NlpE N-terminal domain-containing protein</fullName>
    </submittedName>
</protein>
<reference evidence="3" key="1">
    <citation type="submission" date="2016-10" db="EMBL/GenBank/DDBJ databases">
        <authorList>
            <person name="Varghese N."/>
            <person name="Submissions S."/>
        </authorList>
    </citation>
    <scope>NUCLEOTIDE SEQUENCE [LARGE SCALE GENOMIC DNA]</scope>
    <source>
        <strain evidence="3">DSM 23439</strain>
    </source>
</reference>
<name>A0A1I1KJ43_9GAMM</name>
<accession>A0A1I1KJ43</accession>
<evidence type="ECO:0000256" key="1">
    <source>
        <dbReference type="SAM" id="MobiDB-lite"/>
    </source>
</evidence>
<evidence type="ECO:0000313" key="3">
    <source>
        <dbReference type="Proteomes" id="UP000199046"/>
    </source>
</evidence>
<dbReference type="STRING" id="402385.SAMN05421848_1889"/>